<feature type="compositionally biased region" description="Gly residues" evidence="1">
    <location>
        <begin position="131"/>
        <end position="144"/>
    </location>
</feature>
<name>A0ABY7QH28_9ACTN</name>
<dbReference type="Proteomes" id="UP001212821">
    <property type="component" value="Plasmid punmamed3"/>
</dbReference>
<accession>A0ABY7QH28</accession>
<evidence type="ECO:0000313" key="3">
    <source>
        <dbReference type="Proteomes" id="UP001212821"/>
    </source>
</evidence>
<evidence type="ECO:0000313" key="2">
    <source>
        <dbReference type="EMBL" id="WBP92129.1"/>
    </source>
</evidence>
<keyword evidence="3" id="KW-1185">Reference proteome</keyword>
<geneLocation type="plasmid" evidence="2 3">
    <name>punmamed3</name>
</geneLocation>
<dbReference type="InterPro" id="IPR046051">
    <property type="entry name" value="DUF6009"/>
</dbReference>
<protein>
    <submittedName>
        <fullName evidence="2">DUF6009 family protein</fullName>
    </submittedName>
</protein>
<gene>
    <name evidence="2" type="ORF">O1G21_40635</name>
</gene>
<dbReference type="RefSeq" id="WP_270151845.1">
    <property type="nucleotide sequence ID" value="NZ_CP115452.1"/>
</dbReference>
<keyword evidence="2" id="KW-0614">Plasmid</keyword>
<evidence type="ECO:0000256" key="1">
    <source>
        <dbReference type="SAM" id="MobiDB-lite"/>
    </source>
</evidence>
<dbReference type="Pfam" id="PF19472">
    <property type="entry name" value="DUF6009"/>
    <property type="match status" value="1"/>
</dbReference>
<sequence>MSALIDPAELAHETDLVWLEDTTELDYVRQSLDRLTTRRGRPAYHRDGRMVGYAILGPDAKSSRASGTFRRRVFWLLPHDRDQDPDGLYTTGAPSEAVDPRTVAPGVKGYKTERSEGGPASPAMLELGITLPGGGAGAGRGCRGGRVSAGSR</sequence>
<organism evidence="2 3">
    <name type="scientific">Kitasatospora cathayae</name>
    <dbReference type="NCBI Taxonomy" id="3004092"/>
    <lineage>
        <taxon>Bacteria</taxon>
        <taxon>Bacillati</taxon>
        <taxon>Actinomycetota</taxon>
        <taxon>Actinomycetes</taxon>
        <taxon>Kitasatosporales</taxon>
        <taxon>Streptomycetaceae</taxon>
        <taxon>Kitasatospora</taxon>
    </lineage>
</organism>
<feature type="region of interest" description="Disordered" evidence="1">
    <location>
        <begin position="84"/>
        <end position="152"/>
    </location>
</feature>
<proteinExistence type="predicted"/>
<reference evidence="2 3" key="1">
    <citation type="submission" date="2022-12" db="EMBL/GenBank/DDBJ databases">
        <title>HUAS 3-15.</title>
        <authorList>
            <person name="Mo P."/>
        </authorList>
    </citation>
    <scope>NUCLEOTIDE SEQUENCE [LARGE SCALE GENOMIC DNA]</scope>
    <source>
        <strain evidence="2 3">HUAS 3-15</strain>
        <plasmid evidence="2 3">punmamed3</plasmid>
    </source>
</reference>
<dbReference type="EMBL" id="CP115452">
    <property type="protein sequence ID" value="WBP92129.1"/>
    <property type="molecule type" value="Genomic_DNA"/>
</dbReference>